<name>A0A5E7MF67_PSEFL</name>
<dbReference type="Proteomes" id="UP000385207">
    <property type="component" value="Unassembled WGS sequence"/>
</dbReference>
<proteinExistence type="predicted"/>
<evidence type="ECO:0000313" key="2">
    <source>
        <dbReference type="Proteomes" id="UP000385207"/>
    </source>
</evidence>
<protein>
    <submittedName>
        <fullName evidence="1">Uncharacterized protein</fullName>
    </submittedName>
</protein>
<organism evidence="1 2">
    <name type="scientific">Pseudomonas fluorescens</name>
    <dbReference type="NCBI Taxonomy" id="294"/>
    <lineage>
        <taxon>Bacteria</taxon>
        <taxon>Pseudomonadati</taxon>
        <taxon>Pseudomonadota</taxon>
        <taxon>Gammaproteobacteria</taxon>
        <taxon>Pseudomonadales</taxon>
        <taxon>Pseudomonadaceae</taxon>
        <taxon>Pseudomonas</taxon>
    </lineage>
</organism>
<accession>A0A5E7MF67</accession>
<sequence length="48" mass="5274">MVTDGREQPLEQLVLKSIIATMVTSTFGEQVPVVQSGVTPKTTWLVEE</sequence>
<gene>
    <name evidence="1" type="ORF">PS862_03966</name>
</gene>
<evidence type="ECO:0000313" key="1">
    <source>
        <dbReference type="EMBL" id="VVP23223.1"/>
    </source>
</evidence>
<dbReference type="AlphaFoldDB" id="A0A5E7MF67"/>
<reference evidence="1 2" key="1">
    <citation type="submission" date="2019-09" db="EMBL/GenBank/DDBJ databases">
        <authorList>
            <person name="Chandra G."/>
            <person name="Truman W A."/>
        </authorList>
    </citation>
    <scope>NUCLEOTIDE SEQUENCE [LARGE SCALE GENOMIC DNA]</scope>
    <source>
        <strain evidence="1">PS862</strain>
    </source>
</reference>
<dbReference type="EMBL" id="CABVII010000018">
    <property type="protein sequence ID" value="VVP23223.1"/>
    <property type="molecule type" value="Genomic_DNA"/>
</dbReference>